<evidence type="ECO:0000313" key="1">
    <source>
        <dbReference type="EMBL" id="MCU6705631.1"/>
    </source>
</evidence>
<proteinExistence type="predicted"/>
<keyword evidence="2" id="KW-1185">Reference proteome</keyword>
<gene>
    <name evidence="1" type="ORF">OCV57_06800</name>
</gene>
<accession>A0AAE3LM93</accession>
<dbReference type="EMBL" id="JAOQJZ010000005">
    <property type="protein sequence ID" value="MCU6705631.1"/>
    <property type="molecule type" value="Genomic_DNA"/>
</dbReference>
<reference evidence="1 2" key="1">
    <citation type="journal article" date="2021" name="ISME Commun">
        <title>Automated analysis of genomic sequences facilitates high-throughput and comprehensive description of bacteria.</title>
        <authorList>
            <person name="Hitch T.C.A."/>
        </authorList>
    </citation>
    <scope>NUCLEOTIDE SEQUENCE [LARGE SCALE GENOMIC DNA]</scope>
    <source>
        <strain evidence="1 2">Sanger_31</strain>
    </source>
</reference>
<dbReference type="Proteomes" id="UP001208131">
    <property type="component" value="Unassembled WGS sequence"/>
</dbReference>
<name>A0AAE3LM93_9FIRM</name>
<sequence>MKNIMPTIPTATELAIKYAKREQLRIIIEKAYNIHADCEYEALSKLIAELKQMLEET</sequence>
<comment type="caution">
    <text evidence="1">The sequence shown here is derived from an EMBL/GenBank/DDBJ whole genome shotgun (WGS) entry which is preliminary data.</text>
</comment>
<dbReference type="RefSeq" id="WP_265290581.1">
    <property type="nucleotide sequence ID" value="NZ_JAOQJZ010000005.1"/>
</dbReference>
<dbReference type="AlphaFoldDB" id="A0AAE3LM93"/>
<protein>
    <submittedName>
        <fullName evidence="1">Uncharacterized protein</fullName>
    </submittedName>
</protein>
<evidence type="ECO:0000313" key="2">
    <source>
        <dbReference type="Proteomes" id="UP001208131"/>
    </source>
</evidence>
<organism evidence="1 2">
    <name type="scientific">Hominimerdicola aceti</name>
    <dbReference type="NCBI Taxonomy" id="2981726"/>
    <lineage>
        <taxon>Bacteria</taxon>
        <taxon>Bacillati</taxon>
        <taxon>Bacillota</taxon>
        <taxon>Clostridia</taxon>
        <taxon>Eubacteriales</taxon>
        <taxon>Oscillospiraceae</taxon>
        <taxon>Hominimerdicola</taxon>
    </lineage>
</organism>